<organism evidence="2 3">
    <name type="scientific">Streptomyces hazeniae</name>
    <dbReference type="NCBI Taxonomy" id="3075538"/>
    <lineage>
        <taxon>Bacteria</taxon>
        <taxon>Bacillati</taxon>
        <taxon>Actinomycetota</taxon>
        <taxon>Actinomycetes</taxon>
        <taxon>Kitasatosporales</taxon>
        <taxon>Streptomycetaceae</taxon>
        <taxon>Streptomyces</taxon>
    </lineage>
</organism>
<reference evidence="3" key="1">
    <citation type="submission" date="2023-07" db="EMBL/GenBank/DDBJ databases">
        <title>30 novel species of actinomycetes from the DSMZ collection.</title>
        <authorList>
            <person name="Nouioui I."/>
        </authorList>
    </citation>
    <scope>NUCLEOTIDE SEQUENCE [LARGE SCALE GENOMIC DNA]</scope>
    <source>
        <strain evidence="3">DSM 42041</strain>
    </source>
</reference>
<evidence type="ECO:0000313" key="2">
    <source>
        <dbReference type="EMBL" id="MDT0377269.1"/>
    </source>
</evidence>
<evidence type="ECO:0000313" key="3">
    <source>
        <dbReference type="Proteomes" id="UP001183414"/>
    </source>
</evidence>
<protein>
    <submittedName>
        <fullName evidence="2">Uncharacterized protein</fullName>
    </submittedName>
</protein>
<dbReference type="RefSeq" id="WP_311671274.1">
    <property type="nucleotide sequence ID" value="NZ_JAVREQ010000001.1"/>
</dbReference>
<proteinExistence type="predicted"/>
<feature type="region of interest" description="Disordered" evidence="1">
    <location>
        <begin position="1"/>
        <end position="21"/>
    </location>
</feature>
<name>A0ABU2NKK5_9ACTN</name>
<keyword evidence="3" id="KW-1185">Reference proteome</keyword>
<sequence>MPGFEPGQFVTMGRREPSTGQITSVTRDGVTYASADGVREHVHATAHLTLADQTRSWRPATAEEITAFNQRRRPAPENWH</sequence>
<dbReference type="Proteomes" id="UP001183414">
    <property type="component" value="Unassembled WGS sequence"/>
</dbReference>
<gene>
    <name evidence="2" type="ORF">RM572_00570</name>
</gene>
<dbReference type="EMBL" id="JAVREQ010000001">
    <property type="protein sequence ID" value="MDT0377269.1"/>
    <property type="molecule type" value="Genomic_DNA"/>
</dbReference>
<comment type="caution">
    <text evidence="2">The sequence shown here is derived from an EMBL/GenBank/DDBJ whole genome shotgun (WGS) entry which is preliminary data.</text>
</comment>
<accession>A0ABU2NKK5</accession>
<evidence type="ECO:0000256" key="1">
    <source>
        <dbReference type="SAM" id="MobiDB-lite"/>
    </source>
</evidence>